<feature type="compositionally biased region" description="Polar residues" evidence="1">
    <location>
        <begin position="73"/>
        <end position="90"/>
    </location>
</feature>
<comment type="caution">
    <text evidence="2">The sequence shown here is derived from an EMBL/GenBank/DDBJ whole genome shotgun (WGS) entry which is preliminary data.</text>
</comment>
<feature type="region of interest" description="Disordered" evidence="1">
    <location>
        <begin position="299"/>
        <end position="365"/>
    </location>
</feature>
<dbReference type="EMBL" id="JAINUF010000013">
    <property type="protein sequence ID" value="KAJ8343262.1"/>
    <property type="molecule type" value="Genomic_DNA"/>
</dbReference>
<proteinExistence type="predicted"/>
<protein>
    <submittedName>
        <fullName evidence="2">Uncharacterized protein</fullName>
    </submittedName>
</protein>
<feature type="region of interest" description="Disordered" evidence="1">
    <location>
        <begin position="33"/>
        <end position="90"/>
    </location>
</feature>
<evidence type="ECO:0000256" key="1">
    <source>
        <dbReference type="SAM" id="MobiDB-lite"/>
    </source>
</evidence>
<feature type="region of interest" description="Disordered" evidence="1">
    <location>
        <begin position="153"/>
        <end position="265"/>
    </location>
</feature>
<evidence type="ECO:0000313" key="2">
    <source>
        <dbReference type="EMBL" id="KAJ8343262.1"/>
    </source>
</evidence>
<dbReference type="Proteomes" id="UP001152622">
    <property type="component" value="Chromosome 13"/>
</dbReference>
<name>A0A9Q1EQU7_SYNKA</name>
<accession>A0A9Q1EQU7</accession>
<organism evidence="2 3">
    <name type="scientific">Synaphobranchus kaupii</name>
    <name type="common">Kaup's arrowtooth eel</name>
    <dbReference type="NCBI Taxonomy" id="118154"/>
    <lineage>
        <taxon>Eukaryota</taxon>
        <taxon>Metazoa</taxon>
        <taxon>Chordata</taxon>
        <taxon>Craniata</taxon>
        <taxon>Vertebrata</taxon>
        <taxon>Euteleostomi</taxon>
        <taxon>Actinopterygii</taxon>
        <taxon>Neopterygii</taxon>
        <taxon>Teleostei</taxon>
        <taxon>Anguilliformes</taxon>
        <taxon>Synaphobranchidae</taxon>
        <taxon>Synaphobranchus</taxon>
    </lineage>
</organism>
<feature type="compositionally biased region" description="Basic and acidic residues" evidence="1">
    <location>
        <begin position="196"/>
        <end position="206"/>
    </location>
</feature>
<feature type="compositionally biased region" description="Pro residues" evidence="1">
    <location>
        <begin position="40"/>
        <end position="50"/>
    </location>
</feature>
<feature type="region of interest" description="Disordered" evidence="1">
    <location>
        <begin position="1"/>
        <end position="21"/>
    </location>
</feature>
<gene>
    <name evidence="2" type="ORF">SKAU_G00305910</name>
</gene>
<evidence type="ECO:0000313" key="3">
    <source>
        <dbReference type="Proteomes" id="UP001152622"/>
    </source>
</evidence>
<reference evidence="2" key="1">
    <citation type="journal article" date="2023" name="Science">
        <title>Genome structures resolve the early diversification of teleost fishes.</title>
        <authorList>
            <person name="Parey E."/>
            <person name="Louis A."/>
            <person name="Montfort J."/>
            <person name="Bouchez O."/>
            <person name="Roques C."/>
            <person name="Iampietro C."/>
            <person name="Lluch J."/>
            <person name="Castinel A."/>
            <person name="Donnadieu C."/>
            <person name="Desvignes T."/>
            <person name="Floi Bucao C."/>
            <person name="Jouanno E."/>
            <person name="Wen M."/>
            <person name="Mejri S."/>
            <person name="Dirks R."/>
            <person name="Jansen H."/>
            <person name="Henkel C."/>
            <person name="Chen W.J."/>
            <person name="Zahm M."/>
            <person name="Cabau C."/>
            <person name="Klopp C."/>
            <person name="Thompson A.W."/>
            <person name="Robinson-Rechavi M."/>
            <person name="Braasch I."/>
            <person name="Lecointre G."/>
            <person name="Bobe J."/>
            <person name="Postlethwait J.H."/>
            <person name="Berthelot C."/>
            <person name="Roest Crollius H."/>
            <person name="Guiguen Y."/>
        </authorList>
    </citation>
    <scope>NUCLEOTIDE SEQUENCE</scope>
    <source>
        <strain evidence="2">WJC10195</strain>
    </source>
</reference>
<feature type="compositionally biased region" description="Basic and acidic residues" evidence="1">
    <location>
        <begin position="304"/>
        <end position="315"/>
    </location>
</feature>
<sequence>MEAYTEDNEQTQLNKGSCPDLIMSRKEQLEARRVAMALTPPAPPQDPQAPLPVHLLRQQRPLQGPGDAGMEEQPQSSDGTGPQCRGSQQYGVTGESLSVLHLSNLQHRLQLGAPQPRGTPQQEQVLQPLRPVLPALEQQLRVRLQPAVPLRLQEAPQIHPEGRGRGQGGGASRVQAGPPGGALPLRRARHLQGDGLHLRGQPERGVQRPHALPQQHRQHRGHEQPAGRGRPLPHSLHLLAGRPPRLVPPQSGRGRPVRLGGPALLPGHQRVHRRVGGETQACAGALSRRLLAGAHLHNSVPDGQAEHEAAGRVRAAEGQVPAQHPGEPPGRARQPGEGAAPRPRRGSPVFQVGHLPKGVLVGDLR</sequence>
<keyword evidence="3" id="KW-1185">Reference proteome</keyword>
<dbReference type="AlphaFoldDB" id="A0A9Q1EQU7"/>